<reference evidence="2 3" key="1">
    <citation type="submission" date="2011-10" db="EMBL/GenBank/DDBJ databases">
        <authorList>
            <person name="Genoscope - CEA"/>
        </authorList>
    </citation>
    <scope>NUCLEOTIDE SEQUENCE [LARGE SCALE GENOMIC DNA]</scope>
    <source>
        <strain evidence="2 3">RCC 1105</strain>
    </source>
</reference>
<keyword evidence="3" id="KW-1185">Reference proteome</keyword>
<organism evidence="2 3">
    <name type="scientific">Bathycoccus prasinos</name>
    <dbReference type="NCBI Taxonomy" id="41875"/>
    <lineage>
        <taxon>Eukaryota</taxon>
        <taxon>Viridiplantae</taxon>
        <taxon>Chlorophyta</taxon>
        <taxon>Mamiellophyceae</taxon>
        <taxon>Mamiellales</taxon>
        <taxon>Bathycoccaceae</taxon>
        <taxon>Bathycoccus</taxon>
    </lineage>
</organism>
<proteinExistence type="predicted"/>
<evidence type="ECO:0000256" key="1">
    <source>
        <dbReference type="SAM" id="MobiDB-lite"/>
    </source>
</evidence>
<protein>
    <submittedName>
        <fullName evidence="2">Uncharacterized protein</fullName>
    </submittedName>
</protein>
<dbReference type="Proteomes" id="UP000198341">
    <property type="component" value="Chromosome 6"/>
</dbReference>
<dbReference type="OrthoDB" id="10466049at2759"/>
<dbReference type="EMBL" id="FO082273">
    <property type="protein sequence ID" value="CCO17176.1"/>
    <property type="molecule type" value="Genomic_DNA"/>
</dbReference>
<feature type="compositionally biased region" description="Basic and acidic residues" evidence="1">
    <location>
        <begin position="641"/>
        <end position="653"/>
    </location>
</feature>
<name>K8EGM7_9CHLO</name>
<accession>K8EGM7</accession>
<dbReference type="GeneID" id="19015237"/>
<evidence type="ECO:0000313" key="2">
    <source>
        <dbReference type="EMBL" id="CCO17176.1"/>
    </source>
</evidence>
<sequence>MDRAYLRARLDRSFEESYDVFPMVSLTNSAENESRPGERDFDNLSGTVSQGLLVSRFFKRLTRKYCEVETCFIDSASNLKKKKTSSEKVPFQFFMPSRTSAREHRVYVECAIEKKKVPAVKICADATSFEKSELRLKFLEEEEDERRATMMDERVLRVLPDAVLNYLTKEESNFEGFGTDEHQTCARRFILRRSKEMTTTTGKDSINFTVEGVEVERPFVRYRGCRSATAGSITERNAASESVSNASLEITSVRPFSMALKRLGDLKVACQRANVPIENMVPFFTPKTGKKRKAAEAMNGIEKEEVSVLDISSTPLSVMAIPRLEKQAIVTCLRRELPLSLGFSSDEEYLESFAAFHHLSIDKGSLINRTIKPDGVQAKKEYYGVRYADVVFENTTERWVYPITLLLKQNGATEIAARNTEEFSQSLIVKNFAESIESTTHLGISVSFFRDEENGAIEREAMANELAHGDDILDASANQISIDPLLQALQTHSPPFLGFRLALDEYIDPVLENTPNTRRRLRRASSISAGANFNDVVHDFGGLLTQSTIPLTLDLNQPLAIDEQDGMDVVRAQQRHFLLNSPVQDEEVAMAFTTLDERKTKKAKTIVKATTIKTPPPPKARVPHFSKSSTKTTTKPPPKKMKSEENNSSTERFDAISEILRDAEEKTLLSKSGGSKYLTIDDLLFFLEYSDPNVGADCRKKIGRRNGFSRADVMKVVLQLIKKTAKRKTFRGRNDRVA</sequence>
<gene>
    <name evidence="2" type="ORF">Bathy06g02570</name>
</gene>
<dbReference type="RefSeq" id="XP_007512576.1">
    <property type="nucleotide sequence ID" value="XM_007512514.1"/>
</dbReference>
<evidence type="ECO:0000313" key="3">
    <source>
        <dbReference type="Proteomes" id="UP000198341"/>
    </source>
</evidence>
<dbReference type="AlphaFoldDB" id="K8EGM7"/>
<feature type="region of interest" description="Disordered" evidence="1">
    <location>
        <begin position="612"/>
        <end position="653"/>
    </location>
</feature>
<dbReference type="KEGG" id="bpg:Bathy06g02570"/>